<gene>
    <name evidence="1" type="ORF">CY34DRAFT_95530</name>
</gene>
<dbReference type="EMBL" id="KN835591">
    <property type="protein sequence ID" value="KIK35764.1"/>
    <property type="molecule type" value="Genomic_DNA"/>
</dbReference>
<proteinExistence type="predicted"/>
<evidence type="ECO:0000313" key="2">
    <source>
        <dbReference type="Proteomes" id="UP000054485"/>
    </source>
</evidence>
<dbReference type="Pfam" id="PF18759">
    <property type="entry name" value="Plavaka"/>
    <property type="match status" value="1"/>
</dbReference>
<dbReference type="InterPro" id="IPR041078">
    <property type="entry name" value="Plavaka"/>
</dbReference>
<keyword evidence="2" id="KW-1185">Reference proteome</keyword>
<evidence type="ECO:0000313" key="1">
    <source>
        <dbReference type="EMBL" id="KIK35764.1"/>
    </source>
</evidence>
<name>A0A0D0ACD8_9AGAM</name>
<dbReference type="STRING" id="930992.A0A0D0ACD8"/>
<reference evidence="2" key="2">
    <citation type="submission" date="2015-01" db="EMBL/GenBank/DDBJ databases">
        <title>Evolutionary Origins and Diversification of the Mycorrhizal Mutualists.</title>
        <authorList>
            <consortium name="DOE Joint Genome Institute"/>
            <consortium name="Mycorrhizal Genomics Consortium"/>
            <person name="Kohler A."/>
            <person name="Kuo A."/>
            <person name="Nagy L.G."/>
            <person name="Floudas D."/>
            <person name="Copeland A."/>
            <person name="Barry K.W."/>
            <person name="Cichocki N."/>
            <person name="Veneault-Fourrey C."/>
            <person name="LaButti K."/>
            <person name="Lindquist E.A."/>
            <person name="Lipzen A."/>
            <person name="Lundell T."/>
            <person name="Morin E."/>
            <person name="Murat C."/>
            <person name="Riley R."/>
            <person name="Ohm R."/>
            <person name="Sun H."/>
            <person name="Tunlid A."/>
            <person name="Henrissat B."/>
            <person name="Grigoriev I.V."/>
            <person name="Hibbett D.S."/>
            <person name="Martin F."/>
        </authorList>
    </citation>
    <scope>NUCLEOTIDE SEQUENCE [LARGE SCALE GENOMIC DNA]</scope>
    <source>
        <strain evidence="2">UH-Slu-Lm8-n1</strain>
    </source>
</reference>
<feature type="non-terminal residue" evidence="1">
    <location>
        <position position="1"/>
    </location>
</feature>
<accession>A0A0D0ACD8</accession>
<dbReference type="HOGENOM" id="CLU_006344_8_3_1"/>
<sequence length="107" mass="11859">FRGDKTAYPVYLTIGNISKSIRRKPSFRAQKLIGYLPTVSLDGKDLSTDNAHLICAQLFHYAMGVVTNFLLAGSPTDGIELTSRDGVVRLGFPVVTAYGWITRSKHW</sequence>
<dbReference type="OrthoDB" id="2418900at2759"/>
<dbReference type="InParanoid" id="A0A0D0ACD8"/>
<dbReference type="Proteomes" id="UP000054485">
    <property type="component" value="Unassembled WGS sequence"/>
</dbReference>
<organism evidence="1 2">
    <name type="scientific">Suillus luteus UH-Slu-Lm8-n1</name>
    <dbReference type="NCBI Taxonomy" id="930992"/>
    <lineage>
        <taxon>Eukaryota</taxon>
        <taxon>Fungi</taxon>
        <taxon>Dikarya</taxon>
        <taxon>Basidiomycota</taxon>
        <taxon>Agaricomycotina</taxon>
        <taxon>Agaricomycetes</taxon>
        <taxon>Agaricomycetidae</taxon>
        <taxon>Boletales</taxon>
        <taxon>Suillineae</taxon>
        <taxon>Suillaceae</taxon>
        <taxon>Suillus</taxon>
    </lineage>
</organism>
<reference evidence="1 2" key="1">
    <citation type="submission" date="2014-04" db="EMBL/GenBank/DDBJ databases">
        <authorList>
            <consortium name="DOE Joint Genome Institute"/>
            <person name="Kuo A."/>
            <person name="Ruytinx J."/>
            <person name="Rineau F."/>
            <person name="Colpaert J."/>
            <person name="Kohler A."/>
            <person name="Nagy L.G."/>
            <person name="Floudas D."/>
            <person name="Copeland A."/>
            <person name="Barry K.W."/>
            <person name="Cichocki N."/>
            <person name="Veneault-Fourrey C."/>
            <person name="LaButti K."/>
            <person name="Lindquist E.A."/>
            <person name="Lipzen A."/>
            <person name="Lundell T."/>
            <person name="Morin E."/>
            <person name="Murat C."/>
            <person name="Sun H."/>
            <person name="Tunlid A."/>
            <person name="Henrissat B."/>
            <person name="Grigoriev I.V."/>
            <person name="Hibbett D.S."/>
            <person name="Martin F."/>
            <person name="Nordberg H.P."/>
            <person name="Cantor M.N."/>
            <person name="Hua S.X."/>
        </authorList>
    </citation>
    <scope>NUCLEOTIDE SEQUENCE [LARGE SCALE GENOMIC DNA]</scope>
    <source>
        <strain evidence="1 2">UH-Slu-Lm8-n1</strain>
    </source>
</reference>
<dbReference type="AlphaFoldDB" id="A0A0D0ACD8"/>
<protein>
    <submittedName>
        <fullName evidence="1">Uncharacterized protein</fullName>
    </submittedName>
</protein>